<sequence>MDRHTPHVLSPVPEEEVKTQEDVRDNKEQDERKDGKTAVSETESDSDDDGALPLEIDVHGLKARVYLNCADIDIIPARYLEKADCSYLLKRNPWIFRAAKDGREVDIRRWSKVDIRFRGVFKTLKKVPPFKHGLYDSDGTGSWRKSSSTGPSSSSSSTSKKIDFEEAVKAQGQVVYALLDEISNMFKLRREMDDHRQFFFLRPRLVSCKPEYWTGYRAKHRDSPYTAGSLSLDYEPYRGMPHVVVPVVTTADRKHSLKKALEGEFKLLLAQYLANIHCLSPPGDKLPDQEGFLISLHGSKLHILRGIFPGQKTSRVWCGRHKPSDIETTSTNGHVPRMNMNERFYSKTNIERFMEQVEWDQLSNPDNESGPRSFQILASREFDLWMKWEFLAAQKMLCGMLMYLMSGQARCGVLQEVFGKYPYDEGYDPDSEDEKEMEEKEVKMREFEEKKREEGKAKAVERENRRISMKDKIGGLAEGLCQPWWDWVWDDKKNEKRAKKAEDELIVGGP</sequence>
<feature type="compositionally biased region" description="Low complexity" evidence="2">
    <location>
        <begin position="146"/>
        <end position="159"/>
    </location>
</feature>
<protein>
    <submittedName>
        <fullName evidence="3">Uncharacterized protein</fullName>
    </submittedName>
</protein>
<dbReference type="RefSeq" id="XP_041562588.1">
    <property type="nucleotide sequence ID" value="XM_041697016.1"/>
</dbReference>
<dbReference type="GeneID" id="64980399"/>
<organism evidence="3 4">
    <name type="scientific">Aspergillus puulaauensis</name>
    <dbReference type="NCBI Taxonomy" id="1220207"/>
    <lineage>
        <taxon>Eukaryota</taxon>
        <taxon>Fungi</taxon>
        <taxon>Dikarya</taxon>
        <taxon>Ascomycota</taxon>
        <taxon>Pezizomycotina</taxon>
        <taxon>Eurotiomycetes</taxon>
        <taxon>Eurotiomycetidae</taxon>
        <taxon>Eurotiales</taxon>
        <taxon>Aspergillaceae</taxon>
        <taxon>Aspergillus</taxon>
    </lineage>
</organism>
<evidence type="ECO:0000313" key="3">
    <source>
        <dbReference type="EMBL" id="BCS30402.1"/>
    </source>
</evidence>
<feature type="coiled-coil region" evidence="1">
    <location>
        <begin position="430"/>
        <end position="470"/>
    </location>
</feature>
<name>A0A7R8ATP5_9EURO</name>
<dbReference type="Proteomes" id="UP000654913">
    <property type="component" value="Chromosome 8"/>
</dbReference>
<feature type="region of interest" description="Disordered" evidence="2">
    <location>
        <begin position="139"/>
        <end position="160"/>
    </location>
</feature>
<gene>
    <name evidence="3" type="ORF">APUU_80705A</name>
</gene>
<reference evidence="3" key="2">
    <citation type="submission" date="2021-02" db="EMBL/GenBank/DDBJ databases">
        <title>Aspergillus puulaauensis MK2 genome sequence.</title>
        <authorList>
            <person name="Futagami T."/>
            <person name="Mori K."/>
            <person name="Kadooka C."/>
            <person name="Tanaka T."/>
        </authorList>
    </citation>
    <scope>NUCLEOTIDE SEQUENCE</scope>
    <source>
        <strain evidence="3">MK2</strain>
    </source>
</reference>
<evidence type="ECO:0000256" key="1">
    <source>
        <dbReference type="SAM" id="Coils"/>
    </source>
</evidence>
<reference evidence="3" key="1">
    <citation type="submission" date="2021-01" db="EMBL/GenBank/DDBJ databases">
        <authorList>
            <consortium name="Aspergillus puulaauensis MK2 genome sequencing consortium"/>
            <person name="Kazuki M."/>
            <person name="Futagami T."/>
        </authorList>
    </citation>
    <scope>NUCLEOTIDE SEQUENCE</scope>
    <source>
        <strain evidence="3">MK2</strain>
    </source>
</reference>
<keyword evidence="1" id="KW-0175">Coiled coil</keyword>
<dbReference type="AlphaFoldDB" id="A0A7R8ATP5"/>
<feature type="region of interest" description="Disordered" evidence="2">
    <location>
        <begin position="1"/>
        <end position="52"/>
    </location>
</feature>
<feature type="compositionally biased region" description="Basic and acidic residues" evidence="2">
    <location>
        <begin position="15"/>
        <end position="36"/>
    </location>
</feature>
<evidence type="ECO:0000313" key="4">
    <source>
        <dbReference type="Proteomes" id="UP000654913"/>
    </source>
</evidence>
<keyword evidence="4" id="KW-1185">Reference proteome</keyword>
<dbReference type="EMBL" id="AP024450">
    <property type="protein sequence ID" value="BCS30402.1"/>
    <property type="molecule type" value="Genomic_DNA"/>
</dbReference>
<dbReference type="KEGG" id="apuu:APUU_80705A"/>
<evidence type="ECO:0000256" key="2">
    <source>
        <dbReference type="SAM" id="MobiDB-lite"/>
    </source>
</evidence>
<accession>A0A7R8ATP5</accession>
<dbReference type="OrthoDB" id="4497058at2759"/>
<proteinExistence type="predicted"/>